<name>A0A8D8ZMR0_9HEMI</name>
<feature type="transmembrane region" description="Helical" evidence="1">
    <location>
        <begin position="20"/>
        <end position="39"/>
    </location>
</feature>
<evidence type="ECO:0000313" key="2">
    <source>
        <dbReference type="EMBL" id="CAG6749800.1"/>
    </source>
</evidence>
<organism evidence="2">
    <name type="scientific">Cacopsylla melanoneura</name>
    <dbReference type="NCBI Taxonomy" id="428564"/>
    <lineage>
        <taxon>Eukaryota</taxon>
        <taxon>Metazoa</taxon>
        <taxon>Ecdysozoa</taxon>
        <taxon>Arthropoda</taxon>
        <taxon>Hexapoda</taxon>
        <taxon>Insecta</taxon>
        <taxon>Pterygota</taxon>
        <taxon>Neoptera</taxon>
        <taxon>Paraneoptera</taxon>
        <taxon>Hemiptera</taxon>
        <taxon>Sternorrhyncha</taxon>
        <taxon>Psylloidea</taxon>
        <taxon>Psyllidae</taxon>
        <taxon>Psyllinae</taxon>
        <taxon>Cacopsylla</taxon>
    </lineage>
</organism>
<keyword evidence="1" id="KW-0472">Membrane</keyword>
<protein>
    <submittedName>
        <fullName evidence="2">Uncharacterized protein</fullName>
    </submittedName>
</protein>
<keyword evidence="1" id="KW-1133">Transmembrane helix</keyword>
<proteinExistence type="predicted"/>
<sequence>MKLIPEQIFLLYSKVVFSSPVVFSVLCFTLEVSFLYLLLRRRLLPFPIMGSNTIARAQATHRPTTMHGLHKIHIIISLGPQRSPISSIPSVIASKISPISMIFGFESRRDEIPIFQEVNVRRNVNLIFLYTGETSVFILYENLE</sequence>
<dbReference type="AlphaFoldDB" id="A0A8D8ZMR0"/>
<dbReference type="EMBL" id="HBUF01524463">
    <property type="protein sequence ID" value="CAG6749796.1"/>
    <property type="molecule type" value="Transcribed_RNA"/>
</dbReference>
<accession>A0A8D8ZMR0</accession>
<evidence type="ECO:0000256" key="1">
    <source>
        <dbReference type="SAM" id="Phobius"/>
    </source>
</evidence>
<dbReference type="EMBL" id="HBUF01524464">
    <property type="protein sequence ID" value="CAG6749800.1"/>
    <property type="molecule type" value="Transcribed_RNA"/>
</dbReference>
<reference evidence="2" key="1">
    <citation type="submission" date="2021-05" db="EMBL/GenBank/DDBJ databases">
        <authorList>
            <person name="Alioto T."/>
            <person name="Alioto T."/>
            <person name="Gomez Garrido J."/>
        </authorList>
    </citation>
    <scope>NUCLEOTIDE SEQUENCE</scope>
</reference>
<keyword evidence="1" id="KW-0812">Transmembrane</keyword>